<gene>
    <name evidence="2" type="ORF">HK415_11140</name>
</gene>
<reference evidence="2 3" key="2">
    <citation type="submission" date="2020-06" db="EMBL/GenBank/DDBJ databases">
        <title>Ramlibacter rhizophilus sp. nov., isolated from rhizosphere soil of national flower Mugunghwa from South Korea.</title>
        <authorList>
            <person name="Zheng-Fei Y."/>
            <person name="Huan T."/>
        </authorList>
    </citation>
    <scope>NUCLEOTIDE SEQUENCE [LARGE SCALE GENOMIC DNA]</scope>
    <source>
        <strain evidence="2 3">B156</strain>
    </source>
</reference>
<dbReference type="GO" id="GO:0003676">
    <property type="term" value="F:nucleic acid binding"/>
    <property type="evidence" value="ECO:0007669"/>
    <property type="project" value="InterPro"/>
</dbReference>
<comment type="caution">
    <text evidence="2">The sequence shown here is derived from an EMBL/GenBank/DDBJ whole genome shotgun (WGS) entry which is preliminary data.</text>
</comment>
<protein>
    <recommendedName>
        <fullName evidence="1">DUF5655 domain-containing protein</fullName>
    </recommendedName>
</protein>
<evidence type="ECO:0000313" key="2">
    <source>
        <dbReference type="EMBL" id="NNU43588.1"/>
    </source>
</evidence>
<dbReference type="EMBL" id="JABFCS010000001">
    <property type="protein sequence ID" value="NNU43588.1"/>
    <property type="molecule type" value="Genomic_DNA"/>
</dbReference>
<feature type="domain" description="DUF5655" evidence="1">
    <location>
        <begin position="198"/>
        <end position="308"/>
    </location>
</feature>
<sequence length="311" mass="34334">MPLFEIKGHEAVPVSQVEFPSEKVLQSFVEKNLKAIFNCSFVASEFKTGAVHAGRIDTLGLSEDGNPVIIEYKKVASGEVVLQGLYYLSWLKDHHGDFELAAQKALGGKASIDWSEIRVICLAPSYKKFDQHAVQAMGANIELWTYRLYSNEAILFEEAFRGGQVSLQEAALGDKNPVMVEAGKKAALTKAQGGWTFDQHLDGRPDAIKSLALAAQEFILTLDPAIEEAPKKLYVAYRTTQNIVCMEVQKQKILFFLKLDPGKEPGPPGISRDMRDIGHFGTGDLEVTVKSDADLEQLKPYIQKAYDQVGA</sequence>
<dbReference type="RefSeq" id="WP_171559019.1">
    <property type="nucleotide sequence ID" value="NZ_JABFCS010000001.1"/>
</dbReference>
<keyword evidence="3" id="KW-1185">Reference proteome</keyword>
<dbReference type="Pfam" id="PF18899">
    <property type="entry name" value="DUF5655"/>
    <property type="match status" value="1"/>
</dbReference>
<evidence type="ECO:0000313" key="3">
    <source>
        <dbReference type="Proteomes" id="UP000552954"/>
    </source>
</evidence>
<dbReference type="InterPro" id="IPR043714">
    <property type="entry name" value="DUF5655"/>
</dbReference>
<reference evidence="2 3" key="1">
    <citation type="submission" date="2020-05" db="EMBL/GenBank/DDBJ databases">
        <authorList>
            <person name="Khan S.A."/>
            <person name="Jeon C.O."/>
            <person name="Chun B.H."/>
        </authorList>
    </citation>
    <scope>NUCLEOTIDE SEQUENCE [LARGE SCALE GENOMIC DNA]</scope>
    <source>
        <strain evidence="2 3">B156</strain>
    </source>
</reference>
<evidence type="ECO:0000259" key="1">
    <source>
        <dbReference type="Pfam" id="PF18899"/>
    </source>
</evidence>
<organism evidence="2 3">
    <name type="scientific">Ramlibacter montanisoli</name>
    <dbReference type="NCBI Taxonomy" id="2732512"/>
    <lineage>
        <taxon>Bacteria</taxon>
        <taxon>Pseudomonadati</taxon>
        <taxon>Pseudomonadota</taxon>
        <taxon>Betaproteobacteria</taxon>
        <taxon>Burkholderiales</taxon>
        <taxon>Comamonadaceae</taxon>
        <taxon>Ramlibacter</taxon>
    </lineage>
</organism>
<dbReference type="Proteomes" id="UP000552954">
    <property type="component" value="Unassembled WGS sequence"/>
</dbReference>
<name>A0A849K5C0_9BURK</name>
<dbReference type="AlphaFoldDB" id="A0A849K5C0"/>
<proteinExistence type="predicted"/>
<dbReference type="Gene3D" id="3.40.1350.10">
    <property type="match status" value="1"/>
</dbReference>
<dbReference type="InterPro" id="IPR011856">
    <property type="entry name" value="tRNA_endonuc-like_dom_sf"/>
</dbReference>
<accession>A0A849K5C0</accession>